<dbReference type="PANTHER" id="PTHR30558">
    <property type="entry name" value="EXBD MEMBRANE COMPONENT OF PMF-DRIVEN MACROMOLECULE IMPORT SYSTEM"/>
    <property type="match status" value="1"/>
</dbReference>
<organism evidence="12 13">
    <name type="scientific">Rickettsia prowazekii (strain Madrid E)</name>
    <dbReference type="NCBI Taxonomy" id="272947"/>
    <lineage>
        <taxon>Bacteria</taxon>
        <taxon>Pseudomonadati</taxon>
        <taxon>Pseudomonadota</taxon>
        <taxon>Alphaproteobacteria</taxon>
        <taxon>Rickettsiales</taxon>
        <taxon>Rickettsiaceae</taxon>
        <taxon>Rickettsieae</taxon>
        <taxon>Rickettsia</taxon>
        <taxon>typhus group</taxon>
    </lineage>
</organism>
<dbReference type="PIR" id="A71687">
    <property type="entry name" value="A71687"/>
</dbReference>
<dbReference type="RefSeq" id="WP_010886263.1">
    <property type="nucleotide sequence ID" value="NC_000963.1"/>
</dbReference>
<dbReference type="eggNOG" id="COG0848">
    <property type="taxonomic scope" value="Bacteria"/>
</dbReference>
<keyword evidence="10" id="KW-0653">Protein transport</keyword>
<keyword evidence="6 10" id="KW-0812">Transmembrane</keyword>
<keyword evidence="5" id="KW-0132">Cell division</keyword>
<evidence type="ECO:0000256" key="2">
    <source>
        <dbReference type="ARBA" id="ARBA00005811"/>
    </source>
</evidence>
<dbReference type="EnsemblBacteria" id="CAA14771">
    <property type="protein sequence ID" value="CAA14771"/>
    <property type="gene ID" value="CAA14771"/>
</dbReference>
<evidence type="ECO:0000256" key="9">
    <source>
        <dbReference type="ARBA" id="ARBA00023306"/>
    </source>
</evidence>
<keyword evidence="8 11" id="KW-0472">Membrane</keyword>
<protein>
    <submittedName>
        <fullName evidence="12">TOLR PROTEIN (TolR)</fullName>
    </submittedName>
</protein>
<dbReference type="PANTHER" id="PTHR30558:SF7">
    <property type="entry name" value="TOL-PAL SYSTEM PROTEIN TOLR"/>
    <property type="match status" value="1"/>
</dbReference>
<dbReference type="OrthoDB" id="9798629at2"/>
<gene>
    <name evidence="12" type="ordered locus">RP310</name>
</gene>
<reference evidence="12 13" key="1">
    <citation type="journal article" date="1998" name="Nature">
        <title>The genome sequence of Rickettsia prowazekii and the origin of mitochondria.</title>
        <authorList>
            <person name="Andersson S.G.E."/>
            <person name="Zomorodipour A."/>
            <person name="Andersson J.O."/>
            <person name="Sicheritz-Ponten T."/>
            <person name="Alsmark U.C.M."/>
            <person name="Podowski R.M."/>
            <person name="Naeslund A.K."/>
            <person name="Eriksson A.S."/>
            <person name="Winkler H.H."/>
            <person name="Kurland C.G."/>
        </authorList>
    </citation>
    <scope>NUCLEOTIDE SEQUENCE [LARGE SCALE GENOMIC DNA]</scope>
    <source>
        <strain evidence="12 13">Madrid E</strain>
    </source>
</reference>
<accession>Q9ZDL7</accession>
<evidence type="ECO:0000313" key="13">
    <source>
        <dbReference type="Proteomes" id="UP000002480"/>
    </source>
</evidence>
<evidence type="ECO:0000256" key="3">
    <source>
        <dbReference type="ARBA" id="ARBA00022475"/>
    </source>
</evidence>
<dbReference type="GO" id="GO:0005886">
    <property type="term" value="C:plasma membrane"/>
    <property type="evidence" value="ECO:0007669"/>
    <property type="project" value="UniProtKB-SubCell"/>
</dbReference>
<keyword evidence="10" id="KW-0813">Transport</keyword>
<evidence type="ECO:0000256" key="8">
    <source>
        <dbReference type="ARBA" id="ARBA00023136"/>
    </source>
</evidence>
<evidence type="ECO:0000256" key="10">
    <source>
        <dbReference type="RuleBase" id="RU003879"/>
    </source>
</evidence>
<dbReference type="STRING" id="272947.gene:17555391"/>
<keyword evidence="7 11" id="KW-1133">Transmembrane helix</keyword>
<dbReference type="InterPro" id="IPR014168">
    <property type="entry name" value="Tol-Pal_TolR"/>
</dbReference>
<dbReference type="PATRIC" id="fig|272947.5.peg.319"/>
<dbReference type="HOGENOM" id="CLU_085305_1_3_5"/>
<name>Q9ZDL7_RICPR</name>
<dbReference type="KEGG" id="rpr:RP310"/>
<dbReference type="InterPro" id="IPR003400">
    <property type="entry name" value="ExbD"/>
</dbReference>
<dbReference type="GO" id="GO:0051301">
    <property type="term" value="P:cell division"/>
    <property type="evidence" value="ECO:0007669"/>
    <property type="project" value="UniProtKB-KW"/>
</dbReference>
<dbReference type="EMBL" id="AJ235271">
    <property type="protein sequence ID" value="CAA14771.1"/>
    <property type="molecule type" value="Genomic_DNA"/>
</dbReference>
<dbReference type="GO" id="GO:0015031">
    <property type="term" value="P:protein transport"/>
    <property type="evidence" value="ECO:0007669"/>
    <property type="project" value="UniProtKB-KW"/>
</dbReference>
<evidence type="ECO:0000256" key="5">
    <source>
        <dbReference type="ARBA" id="ARBA00022618"/>
    </source>
</evidence>
<keyword evidence="9" id="KW-0131">Cell cycle</keyword>
<dbReference type="NCBIfam" id="TIGR02801">
    <property type="entry name" value="tolR"/>
    <property type="match status" value="1"/>
</dbReference>
<dbReference type="Pfam" id="PF02472">
    <property type="entry name" value="ExbD"/>
    <property type="match status" value="1"/>
</dbReference>
<evidence type="ECO:0000256" key="11">
    <source>
        <dbReference type="SAM" id="Phobius"/>
    </source>
</evidence>
<keyword evidence="13" id="KW-1185">Reference proteome</keyword>
<evidence type="ECO:0000256" key="1">
    <source>
        <dbReference type="ARBA" id="ARBA00004162"/>
    </source>
</evidence>
<comment type="similarity">
    <text evidence="2 10">Belongs to the ExbD/TolR family.</text>
</comment>
<dbReference type="AlphaFoldDB" id="Q9ZDL7"/>
<comment type="subcellular location">
    <subcellularLocation>
        <location evidence="1">Cell membrane</location>
        <topology evidence="1">Single-pass membrane protein</topology>
    </subcellularLocation>
    <subcellularLocation>
        <location evidence="10">Cell membrane</location>
        <topology evidence="10">Single-pass type II membrane protein</topology>
    </subcellularLocation>
</comment>
<keyword evidence="3" id="KW-1003">Cell membrane</keyword>
<evidence type="ECO:0000256" key="6">
    <source>
        <dbReference type="ARBA" id="ARBA00022692"/>
    </source>
</evidence>
<feature type="transmembrane region" description="Helical" evidence="11">
    <location>
        <begin position="21"/>
        <end position="44"/>
    </location>
</feature>
<evidence type="ECO:0000313" key="12">
    <source>
        <dbReference type="EMBL" id="CAA14771.1"/>
    </source>
</evidence>
<dbReference type="Gene3D" id="3.30.420.270">
    <property type="match status" value="1"/>
</dbReference>
<dbReference type="GO" id="GO:0022857">
    <property type="term" value="F:transmembrane transporter activity"/>
    <property type="evidence" value="ECO:0007669"/>
    <property type="project" value="InterPro"/>
</dbReference>
<evidence type="ECO:0000256" key="7">
    <source>
        <dbReference type="ARBA" id="ARBA00022989"/>
    </source>
</evidence>
<dbReference type="Proteomes" id="UP000002480">
    <property type="component" value="Chromosome"/>
</dbReference>
<sequence>MAIMFTGSNRKSKKAVVSDINVTPLVDVMLVLLIIFMVTSPMLVSGVNVDLPETNPSTILEQDEPLVITINNEGKIFLLETLIERTHLTDKIINITTGNKNARIFVRGDKNVSYGKVVEVIAEIHSAGFYRVALISNIKNNEK</sequence>
<keyword evidence="4" id="KW-0997">Cell inner membrane</keyword>
<evidence type="ECO:0000256" key="4">
    <source>
        <dbReference type="ARBA" id="ARBA00022519"/>
    </source>
</evidence>
<proteinExistence type="inferred from homology"/>